<dbReference type="AlphaFoldDB" id="A0A8J0SQS3"/>
<dbReference type="Proteomes" id="UP000008143">
    <property type="component" value="Chromosome 8"/>
</dbReference>
<gene>
    <name evidence="4 5" type="primary">LOC100497187</name>
</gene>
<dbReference type="SMART" id="SM00198">
    <property type="entry name" value="SCP"/>
    <property type="match status" value="1"/>
</dbReference>
<sequence length="208" mass="23162">MAEILAICITEHSVTGRSPQVHCVFAFTAPMDALKWTLSLFGLFLLSTEFSTCSAFPSRRGADENLFQTQFLEAHNKYRKKHNVPPMRLNAELSKSAQTWANHLLSINKMQHSGAGGENLYYSYSSRGRTLAGNVAVDAWYNEVKDYDYNKPGFKAATGHFTQVVWKDSKELGVGVATDGKGTFYVVGRYSPPGNVIGQFQENVLRPK</sequence>
<dbReference type="PRINTS" id="PR00838">
    <property type="entry name" value="V5ALLERGEN"/>
</dbReference>
<evidence type="ECO:0000313" key="5">
    <source>
        <dbReference type="Xenbase" id="XB-GENE-29083559"/>
    </source>
</evidence>
<reference evidence="4" key="1">
    <citation type="submission" date="2025-08" db="UniProtKB">
        <authorList>
            <consortium name="RefSeq"/>
        </authorList>
    </citation>
    <scope>IDENTIFICATION</scope>
    <source>
        <strain evidence="4">Nigerian</strain>
        <tissue evidence="4">Liver and blood</tissue>
    </source>
</reference>
<evidence type="ECO:0000313" key="3">
    <source>
        <dbReference type="Proteomes" id="UP000008143"/>
    </source>
</evidence>
<dbReference type="FunFam" id="3.40.33.10:FF:000002">
    <property type="entry name" value="Golgi-associated plant pathogenesis-related protein 1"/>
    <property type="match status" value="1"/>
</dbReference>
<dbReference type="Gene3D" id="3.40.33.10">
    <property type="entry name" value="CAP"/>
    <property type="match status" value="1"/>
</dbReference>
<dbReference type="PRINTS" id="PR00837">
    <property type="entry name" value="V5TPXLIKE"/>
</dbReference>
<dbReference type="InterPro" id="IPR034113">
    <property type="entry name" value="SCP_GAPR1-like"/>
</dbReference>
<dbReference type="InterPro" id="IPR035940">
    <property type="entry name" value="CAP_sf"/>
</dbReference>
<dbReference type="OMA" id="YKYCGSY"/>
<dbReference type="SUPFAM" id="SSF55797">
    <property type="entry name" value="PR-1-like"/>
    <property type="match status" value="1"/>
</dbReference>
<comment type="similarity">
    <text evidence="1">Belongs to the CRISP family.</text>
</comment>
<dbReference type="PROSITE" id="PS01009">
    <property type="entry name" value="CRISP_1"/>
    <property type="match status" value="1"/>
</dbReference>
<accession>A0A8J0SQS3</accession>
<dbReference type="InterPro" id="IPR001283">
    <property type="entry name" value="CRISP-related"/>
</dbReference>
<dbReference type="InterPro" id="IPR002413">
    <property type="entry name" value="V5_allergen-like"/>
</dbReference>
<keyword evidence="3" id="KW-1185">Reference proteome</keyword>
<protein>
    <submittedName>
        <fullName evidence="4">Golgi-associated plant pathogenesis-related protein 1-like isoform X1</fullName>
    </submittedName>
</protein>
<proteinExistence type="inferred from homology"/>
<name>A0A8J0SQS3_XENTR</name>
<dbReference type="Xenbase" id="XB-GENE-29083559">
    <property type="gene designation" value="LOC100497187"/>
</dbReference>
<dbReference type="InterPro" id="IPR014044">
    <property type="entry name" value="CAP_dom"/>
</dbReference>
<evidence type="ECO:0000256" key="1">
    <source>
        <dbReference type="ARBA" id="ARBA00009923"/>
    </source>
</evidence>
<evidence type="ECO:0000259" key="2">
    <source>
        <dbReference type="SMART" id="SM00198"/>
    </source>
</evidence>
<organism evidence="3 4">
    <name type="scientific">Xenopus tropicalis</name>
    <name type="common">Western clawed frog</name>
    <name type="synonym">Silurana tropicalis</name>
    <dbReference type="NCBI Taxonomy" id="8364"/>
    <lineage>
        <taxon>Eukaryota</taxon>
        <taxon>Metazoa</taxon>
        <taxon>Chordata</taxon>
        <taxon>Craniata</taxon>
        <taxon>Vertebrata</taxon>
        <taxon>Euteleostomi</taxon>
        <taxon>Amphibia</taxon>
        <taxon>Batrachia</taxon>
        <taxon>Anura</taxon>
        <taxon>Pipoidea</taxon>
        <taxon>Pipidae</taxon>
        <taxon>Xenopodinae</taxon>
        <taxon>Xenopus</taxon>
        <taxon>Silurana</taxon>
    </lineage>
</organism>
<dbReference type="Pfam" id="PF00188">
    <property type="entry name" value="CAP"/>
    <property type="match status" value="1"/>
</dbReference>
<dbReference type="GO" id="GO:0005615">
    <property type="term" value="C:extracellular space"/>
    <property type="evidence" value="ECO:0000318"/>
    <property type="project" value="GO_Central"/>
</dbReference>
<dbReference type="RefSeq" id="XP_017945658.1">
    <property type="nucleotide sequence ID" value="XM_018090169.2"/>
</dbReference>
<dbReference type="PANTHER" id="PTHR10334">
    <property type="entry name" value="CYSTEINE-RICH SECRETORY PROTEIN-RELATED"/>
    <property type="match status" value="1"/>
</dbReference>
<dbReference type="CDD" id="cd05382">
    <property type="entry name" value="CAP_GAPR1-like"/>
    <property type="match status" value="1"/>
</dbReference>
<dbReference type="OrthoDB" id="337038at2759"/>
<dbReference type="AGR" id="Xenbase:XB-GENE-29083559"/>
<dbReference type="GeneID" id="100497187"/>
<feature type="domain" description="SCP" evidence="2">
    <location>
        <begin position="66"/>
        <end position="198"/>
    </location>
</feature>
<dbReference type="InterPro" id="IPR018244">
    <property type="entry name" value="Allrgn_V5/Tpx1_CS"/>
</dbReference>
<evidence type="ECO:0000313" key="4">
    <source>
        <dbReference type="RefSeq" id="XP_017945658.1"/>
    </source>
</evidence>